<organism evidence="3 4">
    <name type="scientific">Durusdinium trenchii</name>
    <dbReference type="NCBI Taxonomy" id="1381693"/>
    <lineage>
        <taxon>Eukaryota</taxon>
        <taxon>Sar</taxon>
        <taxon>Alveolata</taxon>
        <taxon>Dinophyceae</taxon>
        <taxon>Suessiales</taxon>
        <taxon>Symbiodiniaceae</taxon>
        <taxon>Durusdinium</taxon>
    </lineage>
</organism>
<evidence type="ECO:0000313" key="3">
    <source>
        <dbReference type="EMBL" id="CAK9047669.1"/>
    </source>
</evidence>
<feature type="signal peptide" evidence="2">
    <location>
        <begin position="1"/>
        <end position="32"/>
    </location>
</feature>
<reference evidence="3 4" key="1">
    <citation type="submission" date="2024-02" db="EMBL/GenBank/DDBJ databases">
        <authorList>
            <person name="Chen Y."/>
            <person name="Shah S."/>
            <person name="Dougan E. K."/>
            <person name="Thang M."/>
            <person name="Chan C."/>
        </authorList>
    </citation>
    <scope>NUCLEOTIDE SEQUENCE [LARGE SCALE GENOMIC DNA]</scope>
</reference>
<feature type="region of interest" description="Disordered" evidence="1">
    <location>
        <begin position="51"/>
        <end position="79"/>
    </location>
</feature>
<dbReference type="EMBL" id="CAXAMM010020313">
    <property type="protein sequence ID" value="CAK9047669.1"/>
    <property type="molecule type" value="Genomic_DNA"/>
</dbReference>
<dbReference type="Pfam" id="PF10294">
    <property type="entry name" value="Methyltransf_16"/>
    <property type="match status" value="1"/>
</dbReference>
<dbReference type="InterPro" id="IPR029063">
    <property type="entry name" value="SAM-dependent_MTases_sf"/>
</dbReference>
<proteinExistence type="predicted"/>
<dbReference type="Proteomes" id="UP001642464">
    <property type="component" value="Unassembled WGS sequence"/>
</dbReference>
<dbReference type="PANTHER" id="PTHR14614">
    <property type="entry name" value="HEPATOCELLULAR CARCINOMA-ASSOCIATED ANTIGEN"/>
    <property type="match status" value="1"/>
</dbReference>
<comment type="caution">
    <text evidence="3">The sequence shown here is derived from an EMBL/GenBank/DDBJ whole genome shotgun (WGS) entry which is preliminary data.</text>
</comment>
<dbReference type="InterPro" id="IPR019410">
    <property type="entry name" value="Methyltransf_16"/>
</dbReference>
<dbReference type="Gene3D" id="3.40.50.150">
    <property type="entry name" value="Vaccinia Virus protein VP39"/>
    <property type="match status" value="1"/>
</dbReference>
<dbReference type="SUPFAM" id="SSF53335">
    <property type="entry name" value="S-adenosyl-L-methionine-dependent methyltransferases"/>
    <property type="match status" value="1"/>
</dbReference>
<keyword evidence="4" id="KW-1185">Reference proteome</keyword>
<accession>A0ABP0M850</accession>
<sequence>MLRSGAAVHPRPWPLRCLVWIVLALTVGPKLAAVGFGEGLPAKPAKLKSLKPAKKGSSYGRGIVSRSEQEQRRQRRLGKDPSINRARKTLLGETAEQVFQIGDMELPLLVPAYVLDYQRFSMMVEAGAGTVSDIVWPAEQALAETLLIRRELWQTYGLCEIGAGLGLAGLVAAKSGAPKVLLTDRDALVLDIAQKSAVKNGMDDIVSTSAFDWGDRSRWPKAFGGLVVAADVLYDKEVVTPLVDLLVYLDAPAIFVEPDNVERQSLGSVDYFQDMLKSNGLKFRTEKYFNPKQPSSPMLIISISCD</sequence>
<keyword evidence="2" id="KW-0732">Signal</keyword>
<gene>
    <name evidence="3" type="ORF">SCF082_LOCUS26668</name>
</gene>
<protein>
    <submittedName>
        <fullName evidence="3">Uncharacterized protein R08D7.4</fullName>
    </submittedName>
</protein>
<feature type="chain" id="PRO_5047006991" evidence="2">
    <location>
        <begin position="33"/>
        <end position="306"/>
    </location>
</feature>
<name>A0ABP0M850_9DINO</name>
<evidence type="ECO:0000256" key="1">
    <source>
        <dbReference type="SAM" id="MobiDB-lite"/>
    </source>
</evidence>
<evidence type="ECO:0000256" key="2">
    <source>
        <dbReference type="SAM" id="SignalP"/>
    </source>
</evidence>
<evidence type="ECO:0000313" key="4">
    <source>
        <dbReference type="Proteomes" id="UP001642464"/>
    </source>
</evidence>